<dbReference type="PANTHER" id="PTHR22834:SF20">
    <property type="entry name" value="SH3 DOMAIN-CONTAINING PROTEIN"/>
    <property type="match status" value="1"/>
</dbReference>
<feature type="compositionally biased region" description="Basic and acidic residues" evidence="1">
    <location>
        <begin position="48"/>
        <end position="60"/>
    </location>
</feature>
<dbReference type="PROSITE" id="PS50010">
    <property type="entry name" value="DH_2"/>
    <property type="match status" value="1"/>
</dbReference>
<dbReference type="SUPFAM" id="SSF48065">
    <property type="entry name" value="DBL homology domain (DH-domain)"/>
    <property type="match status" value="1"/>
</dbReference>
<dbReference type="EMBL" id="MU839023">
    <property type="protein sequence ID" value="KAK1763913.1"/>
    <property type="molecule type" value="Genomic_DNA"/>
</dbReference>
<comment type="caution">
    <text evidence="3">The sequence shown here is derived from an EMBL/GenBank/DDBJ whole genome shotgun (WGS) entry which is preliminary data.</text>
</comment>
<dbReference type="GO" id="GO:0032955">
    <property type="term" value="P:regulation of division septum assembly"/>
    <property type="evidence" value="ECO:0007669"/>
    <property type="project" value="TreeGrafter"/>
</dbReference>
<evidence type="ECO:0000313" key="3">
    <source>
        <dbReference type="EMBL" id="KAK1763913.1"/>
    </source>
</evidence>
<dbReference type="SMART" id="SM00325">
    <property type="entry name" value="RhoGEF"/>
    <property type="match status" value="1"/>
</dbReference>
<feature type="domain" description="DH" evidence="2">
    <location>
        <begin position="66"/>
        <end position="285"/>
    </location>
</feature>
<dbReference type="InterPro" id="IPR035899">
    <property type="entry name" value="DBL_dom_sf"/>
</dbReference>
<feature type="region of interest" description="Disordered" evidence="1">
    <location>
        <begin position="1"/>
        <end position="60"/>
    </location>
</feature>
<reference evidence="3" key="1">
    <citation type="submission" date="2023-06" db="EMBL/GenBank/DDBJ databases">
        <title>Genome-scale phylogeny and comparative genomics of the fungal order Sordariales.</title>
        <authorList>
            <consortium name="Lawrence Berkeley National Laboratory"/>
            <person name="Hensen N."/>
            <person name="Bonometti L."/>
            <person name="Westerberg I."/>
            <person name="Brannstrom I.O."/>
            <person name="Guillou S."/>
            <person name="Cros-Aarteil S."/>
            <person name="Calhoun S."/>
            <person name="Haridas S."/>
            <person name="Kuo A."/>
            <person name="Mondo S."/>
            <person name="Pangilinan J."/>
            <person name="Riley R."/>
            <person name="Labutti K."/>
            <person name="Andreopoulos B."/>
            <person name="Lipzen A."/>
            <person name="Chen C."/>
            <person name="Yanf M."/>
            <person name="Daum C."/>
            <person name="Ng V."/>
            <person name="Clum A."/>
            <person name="Steindorff A."/>
            <person name="Ohm R."/>
            <person name="Martin F."/>
            <person name="Silar P."/>
            <person name="Natvig D."/>
            <person name="Lalanne C."/>
            <person name="Gautier V."/>
            <person name="Ament-Velasquez S.L."/>
            <person name="Kruys A."/>
            <person name="Hutchinson M.I."/>
            <person name="Powell A.J."/>
            <person name="Barry K."/>
            <person name="Miller A.N."/>
            <person name="Grigoriev I.V."/>
            <person name="Debuchy R."/>
            <person name="Gladieux P."/>
            <person name="Thoren M.H."/>
            <person name="Johannesson H."/>
        </authorList>
    </citation>
    <scope>NUCLEOTIDE SEQUENCE</scope>
    <source>
        <strain evidence="3">8032-3</strain>
    </source>
</reference>
<gene>
    <name evidence="3" type="ORF">QBC33DRAFT_209976</name>
</gene>
<dbReference type="InterPro" id="IPR051492">
    <property type="entry name" value="Dynamin-Rho_GEF"/>
</dbReference>
<dbReference type="GeneID" id="85305835"/>
<protein>
    <submittedName>
        <fullName evidence="3">Dbl homology domain-containing protein</fullName>
    </submittedName>
</protein>
<dbReference type="Gene3D" id="1.20.900.10">
    <property type="entry name" value="Dbl homology (DH) domain"/>
    <property type="match status" value="1"/>
</dbReference>
<evidence type="ECO:0000313" key="4">
    <source>
        <dbReference type="Proteomes" id="UP001244011"/>
    </source>
</evidence>
<dbReference type="GO" id="GO:0005085">
    <property type="term" value="F:guanyl-nucleotide exchange factor activity"/>
    <property type="evidence" value="ECO:0007669"/>
    <property type="project" value="InterPro"/>
</dbReference>
<dbReference type="AlphaFoldDB" id="A0AAJ0BSX6"/>
<evidence type="ECO:0000259" key="2">
    <source>
        <dbReference type="PROSITE" id="PS50010"/>
    </source>
</evidence>
<accession>A0AAJ0BSX6</accession>
<dbReference type="Pfam" id="PF00621">
    <property type="entry name" value="RhoGEF"/>
    <property type="match status" value="1"/>
</dbReference>
<proteinExistence type="predicted"/>
<organism evidence="3 4">
    <name type="scientific">Phialemonium atrogriseum</name>
    <dbReference type="NCBI Taxonomy" id="1093897"/>
    <lineage>
        <taxon>Eukaryota</taxon>
        <taxon>Fungi</taxon>
        <taxon>Dikarya</taxon>
        <taxon>Ascomycota</taxon>
        <taxon>Pezizomycotina</taxon>
        <taxon>Sordariomycetes</taxon>
        <taxon>Sordariomycetidae</taxon>
        <taxon>Cephalothecales</taxon>
        <taxon>Cephalothecaceae</taxon>
        <taxon>Phialemonium</taxon>
    </lineage>
</organism>
<dbReference type="GO" id="GO:0005737">
    <property type="term" value="C:cytoplasm"/>
    <property type="evidence" value="ECO:0007669"/>
    <property type="project" value="TreeGrafter"/>
</dbReference>
<feature type="compositionally biased region" description="Basic and acidic residues" evidence="1">
    <location>
        <begin position="22"/>
        <end position="40"/>
    </location>
</feature>
<dbReference type="InterPro" id="IPR000219">
    <property type="entry name" value="DH_dom"/>
</dbReference>
<evidence type="ECO:0000256" key="1">
    <source>
        <dbReference type="SAM" id="MobiDB-lite"/>
    </source>
</evidence>
<sequence length="299" mass="33469">MPDDEHRSINVPEGVDSNEFGATHEEYSHDSDPSQDETVREGVGSEGLDEKKSQGPTKEEQHQLIQRFLAINNLLTLESTFVGNMRVVRDIYKGTTEACPKLAPESAMLIFRNIDELVDFHFSFFFRLRFVALSYHPSNPRLSAQPQNTKEITIASDPTNNPDGPEDAEDRQTSIGCLFVQHMEQMEAVHEDFSRGSDLAAVCLRVVQDDPAVKIWLDECNEVASHLVTCPQLDLLLEMPLQHMARYLVLIDKLLQFTPADHPDRPSLMSTRTSLEAVLPSSGTVTITPEESLHAPTTS</sequence>
<dbReference type="RefSeq" id="XP_060280126.1">
    <property type="nucleotide sequence ID" value="XM_060422648.1"/>
</dbReference>
<name>A0AAJ0BSX6_9PEZI</name>
<keyword evidence="4" id="KW-1185">Reference proteome</keyword>
<dbReference type="PANTHER" id="PTHR22834">
    <property type="entry name" value="NUCLEAR FUSION PROTEIN FUS2"/>
    <property type="match status" value="1"/>
</dbReference>
<dbReference type="Proteomes" id="UP001244011">
    <property type="component" value="Unassembled WGS sequence"/>
</dbReference>
<dbReference type="GO" id="GO:0031991">
    <property type="term" value="P:regulation of actomyosin contractile ring contraction"/>
    <property type="evidence" value="ECO:0007669"/>
    <property type="project" value="TreeGrafter"/>
</dbReference>